<dbReference type="STRING" id="530584.SAMN05421630_103397"/>
<keyword evidence="4" id="KW-0143">Chaperone</keyword>
<evidence type="ECO:0000256" key="3">
    <source>
        <dbReference type="ARBA" id="ARBA00022490"/>
    </source>
</evidence>
<keyword evidence="6" id="KW-1185">Reference proteome</keyword>
<evidence type="ECO:0000313" key="6">
    <source>
        <dbReference type="Proteomes" id="UP000199494"/>
    </source>
</evidence>
<dbReference type="InterPro" id="IPR025734">
    <property type="entry name" value="EspG"/>
</dbReference>
<evidence type="ECO:0000256" key="4">
    <source>
        <dbReference type="ARBA" id="ARBA00023186"/>
    </source>
</evidence>
<gene>
    <name evidence="5" type="ORF">SAMN05421630_103397</name>
</gene>
<protein>
    <submittedName>
        <fullName evidence="5">EspG family protein</fullName>
    </submittedName>
</protein>
<accession>A0A1G6P180</accession>
<dbReference type="AlphaFoldDB" id="A0A1G6P180"/>
<dbReference type="Pfam" id="PF14011">
    <property type="entry name" value="ESX-1_EspG"/>
    <property type="match status" value="1"/>
</dbReference>
<name>A0A1G6P180_9PSEU</name>
<comment type="similarity">
    <text evidence="2">Belongs to the EspG family.</text>
</comment>
<evidence type="ECO:0000256" key="1">
    <source>
        <dbReference type="ARBA" id="ARBA00004496"/>
    </source>
</evidence>
<evidence type="ECO:0000256" key="2">
    <source>
        <dbReference type="ARBA" id="ARBA00006411"/>
    </source>
</evidence>
<keyword evidence="3" id="KW-0963">Cytoplasm</keyword>
<sequence>MELSLHSLLTAMRWAGCGEPHLIFAGGNRYIPPAADDRLKRETLSELSGLGLADGTALDPDFEQVLRIIDRPYTEYYAYLRTHEQQYGVLVAVQASTAIVALHHAERVRLDVVADEDLPAALVSHLPAIEPAEFTPFSVAAYDYPGYRIEARWLAKILAAPQFGMGHLYTARRAKNGSRGRTERPVSYLDTEYGRVGIERDTSDYLTVFPGEPGRLASRLAAARSTLD</sequence>
<evidence type="ECO:0000313" key="5">
    <source>
        <dbReference type="EMBL" id="SDC73175.1"/>
    </source>
</evidence>
<organism evidence="5 6">
    <name type="scientific">Prauserella marina</name>
    <dbReference type="NCBI Taxonomy" id="530584"/>
    <lineage>
        <taxon>Bacteria</taxon>
        <taxon>Bacillati</taxon>
        <taxon>Actinomycetota</taxon>
        <taxon>Actinomycetes</taxon>
        <taxon>Pseudonocardiales</taxon>
        <taxon>Pseudonocardiaceae</taxon>
        <taxon>Prauserella</taxon>
    </lineage>
</organism>
<dbReference type="RefSeq" id="WP_091801882.1">
    <property type="nucleotide sequence ID" value="NZ_CP016353.1"/>
</dbReference>
<dbReference type="Proteomes" id="UP000199494">
    <property type="component" value="Unassembled WGS sequence"/>
</dbReference>
<proteinExistence type="inferred from homology"/>
<dbReference type="EMBL" id="FMZE01000003">
    <property type="protein sequence ID" value="SDC73175.1"/>
    <property type="molecule type" value="Genomic_DNA"/>
</dbReference>
<comment type="subcellular location">
    <subcellularLocation>
        <location evidence="1">Cytoplasm</location>
    </subcellularLocation>
</comment>
<reference evidence="5 6" key="1">
    <citation type="submission" date="2016-10" db="EMBL/GenBank/DDBJ databases">
        <authorList>
            <person name="de Groot N.N."/>
        </authorList>
    </citation>
    <scope>NUCLEOTIDE SEQUENCE [LARGE SCALE GENOMIC DNA]</scope>
    <source>
        <strain evidence="5 6">CGMCC 4.5506</strain>
    </source>
</reference>